<feature type="coiled-coil region" evidence="7">
    <location>
        <begin position="157"/>
        <end position="184"/>
    </location>
</feature>
<evidence type="ECO:0000256" key="1">
    <source>
        <dbReference type="ARBA" id="ARBA00004123"/>
    </source>
</evidence>
<keyword evidence="4 6" id="KW-0862">Zinc</keyword>
<evidence type="ECO:0000256" key="3">
    <source>
        <dbReference type="ARBA" id="ARBA00022771"/>
    </source>
</evidence>
<feature type="coiled-coil region" evidence="7">
    <location>
        <begin position="448"/>
        <end position="510"/>
    </location>
</feature>
<gene>
    <name evidence="10" type="ORF">TAPDE_004840</name>
</gene>
<dbReference type="GO" id="GO:0061630">
    <property type="term" value="F:ubiquitin protein ligase activity"/>
    <property type="evidence" value="ECO:0007669"/>
    <property type="project" value="UniProtKB-EC"/>
</dbReference>
<dbReference type="eggNOG" id="KOG0978">
    <property type="taxonomic scope" value="Eukaryota"/>
</dbReference>
<organism evidence="10 11">
    <name type="scientific">Taphrina deformans (strain PYCC 5710 / ATCC 11124 / CBS 356.35 / IMI 108563 / JCM 9778 / NBRC 8474)</name>
    <name type="common">Peach leaf curl fungus</name>
    <name type="synonym">Lalaria deformans</name>
    <dbReference type="NCBI Taxonomy" id="1097556"/>
    <lineage>
        <taxon>Eukaryota</taxon>
        <taxon>Fungi</taxon>
        <taxon>Dikarya</taxon>
        <taxon>Ascomycota</taxon>
        <taxon>Taphrinomycotina</taxon>
        <taxon>Taphrinomycetes</taxon>
        <taxon>Taphrinales</taxon>
        <taxon>Taphrinaceae</taxon>
        <taxon>Taphrina</taxon>
    </lineage>
</organism>
<dbReference type="AlphaFoldDB" id="R4XEU7"/>
<proteinExistence type="inferred from homology"/>
<dbReference type="GO" id="GO:0008270">
    <property type="term" value="F:zinc ion binding"/>
    <property type="evidence" value="ECO:0007669"/>
    <property type="project" value="UniProtKB-KW"/>
</dbReference>
<dbReference type="UniPathway" id="UPA00143"/>
<dbReference type="STRING" id="1097556.R4XEU7"/>
<keyword evidence="2 6" id="KW-0479">Metal-binding</keyword>
<dbReference type="GO" id="GO:0016567">
    <property type="term" value="P:protein ubiquitination"/>
    <property type="evidence" value="ECO:0007669"/>
    <property type="project" value="UniProtKB-UniRule"/>
</dbReference>
<feature type="coiled-coil region" evidence="7">
    <location>
        <begin position="546"/>
        <end position="636"/>
    </location>
</feature>
<dbReference type="PANTHER" id="PTHR23163:SF0">
    <property type="entry name" value="E3 UBIQUITIN-PROTEIN LIGASE BRE1"/>
    <property type="match status" value="1"/>
</dbReference>
<dbReference type="Proteomes" id="UP000013776">
    <property type="component" value="Unassembled WGS sequence"/>
</dbReference>
<dbReference type="EMBL" id="CAHR02000230">
    <property type="protein sequence ID" value="CCG84387.1"/>
    <property type="molecule type" value="Genomic_DNA"/>
</dbReference>
<dbReference type="OrthoDB" id="654191at2759"/>
<keyword evidence="6" id="KW-0808">Transferase</keyword>
<dbReference type="InterPro" id="IPR013956">
    <property type="entry name" value="E3_ubiquit_lig_Bre1"/>
</dbReference>
<comment type="catalytic activity">
    <reaction evidence="6">
        <text>S-ubiquitinyl-[E2 ubiquitin-conjugating enzyme]-L-cysteine + [acceptor protein]-L-lysine = [E2 ubiquitin-conjugating enzyme]-L-cysteine + N(6)-ubiquitinyl-[acceptor protein]-L-lysine.</text>
        <dbReference type="EC" id="2.3.2.27"/>
    </reaction>
</comment>
<feature type="region of interest" description="Disordered" evidence="8">
    <location>
        <begin position="1"/>
        <end position="30"/>
    </location>
</feature>
<dbReference type="GO" id="GO:0033503">
    <property type="term" value="C:HULC complex"/>
    <property type="evidence" value="ECO:0007669"/>
    <property type="project" value="TreeGrafter"/>
</dbReference>
<evidence type="ECO:0000313" key="10">
    <source>
        <dbReference type="EMBL" id="CCG84387.1"/>
    </source>
</evidence>
<evidence type="ECO:0000256" key="5">
    <source>
        <dbReference type="ARBA" id="ARBA00023242"/>
    </source>
</evidence>
<dbReference type="VEuPathDB" id="FungiDB:TAPDE_004840"/>
<evidence type="ECO:0000256" key="6">
    <source>
        <dbReference type="RuleBase" id="RU365038"/>
    </source>
</evidence>
<keyword evidence="6 7" id="KW-0175">Coiled coil</keyword>
<evidence type="ECO:0000259" key="9">
    <source>
        <dbReference type="Pfam" id="PF26095"/>
    </source>
</evidence>
<comment type="caution">
    <text evidence="10">The sequence shown here is derived from an EMBL/GenBank/DDBJ whole genome shotgun (WGS) entry which is preliminary data.</text>
</comment>
<feature type="coiled-coil region" evidence="7">
    <location>
        <begin position="269"/>
        <end position="296"/>
    </location>
</feature>
<dbReference type="PANTHER" id="PTHR23163">
    <property type="entry name" value="RING FINGER PROTEIN-RELATED"/>
    <property type="match status" value="1"/>
</dbReference>
<feature type="compositionally biased region" description="Basic and acidic residues" evidence="8">
    <location>
        <begin position="1"/>
        <end position="24"/>
    </location>
</feature>
<dbReference type="GO" id="GO:0006325">
    <property type="term" value="P:chromatin organization"/>
    <property type="evidence" value="ECO:0007669"/>
    <property type="project" value="UniProtKB-KW"/>
</dbReference>
<dbReference type="Pfam" id="PF26095">
    <property type="entry name" value="CC_Bre1"/>
    <property type="match status" value="1"/>
</dbReference>
<keyword evidence="11" id="KW-1185">Reference proteome</keyword>
<keyword evidence="3 6" id="KW-0863">Zinc-finger</keyword>
<accession>R4XEU7</accession>
<evidence type="ECO:0000256" key="4">
    <source>
        <dbReference type="ARBA" id="ARBA00022833"/>
    </source>
</evidence>
<feature type="domain" description="BRE1-like coiled-coil containing" evidence="9">
    <location>
        <begin position="66"/>
        <end position="209"/>
    </location>
</feature>
<dbReference type="InterPro" id="IPR058643">
    <property type="entry name" value="BRE1-like_CC"/>
</dbReference>
<keyword evidence="6" id="KW-0156">Chromatin regulator</keyword>
<evidence type="ECO:0000256" key="2">
    <source>
        <dbReference type="ARBA" id="ARBA00022723"/>
    </source>
</evidence>
<reference evidence="10 11" key="1">
    <citation type="journal article" date="2013" name="MBio">
        <title>Genome sequencing of the plant pathogen Taphrina deformans, the causal agent of peach leaf curl.</title>
        <authorList>
            <person name="Cisse O.H."/>
            <person name="Almeida J.M.G.C.F."/>
            <person name="Fonseca A."/>
            <person name="Kumar A.A."/>
            <person name="Salojaervi J."/>
            <person name="Overmyer K."/>
            <person name="Hauser P.M."/>
            <person name="Pagni M."/>
        </authorList>
    </citation>
    <scope>NUCLEOTIDE SEQUENCE [LARGE SCALE GENOMIC DNA]</scope>
    <source>
        <strain evidence="11">PYCC 5710 / ATCC 11124 / CBS 356.35 / IMI 108563 / JCM 9778 / NBRC 8474</strain>
    </source>
</reference>
<evidence type="ECO:0000313" key="11">
    <source>
        <dbReference type="Proteomes" id="UP000013776"/>
    </source>
</evidence>
<sequence length="662" mass="75420">MSDDASRAKRKAKTEDLPDKKQKVDSSPVSFEVQPEVENFQREALWRSLQDYKRRATSSQELLEKLRRKSLYHDDHLRIIDLWSDQLMDAIMIIAHDKGLGDRLSSARSTIDAHFLDSIPEFTEHLAGKKKDMLDSIVHALRNVDATKATEANIRSQLELENENIELAARIKLAEMQARKLQSEKMELEPKVTDLQERLASSQRKVDRQKSITLARIDQQARRGQSNSIPSKKIKVEDDSMQLDSNDNSDSIVNGAASSLELVHVQIANKELSAECSQLQTRLSEIAERNETLSRRLATLTIAEIEGSAPYRSLQKKVEYLRGHCEYLETRYKDVSVRLSDLVAERSIARDTMIADNEQQFTDVLAQLSKTEQDLTRVRSARDELHSALQLRKAQDDSRAASAREISELADTQATRIIVLEAEVNRLKQNYPETASRLTNGHSQDVTIDELWSRIEQLVKENDSLKNELPTMEQAFNQAHEQNVRKVMDLASAEDRVSRLQAEKSKADQKYFAAMKAKDQLSFELKAVKSQVAKSSDTILRIHEAEESLKTRIQALESQNAIHEQSCEQYRIELAKAEAKVEELRISRIDQEKQLADSRNHSEAKAKEMAQIINSKRGLAEELTHLKSRYEEIKELKLDNGVVLAVIKGSAPVISLQFIYEF</sequence>
<keyword evidence="5 6" id="KW-0539">Nucleus</keyword>
<comment type="pathway">
    <text evidence="6">Protein modification; protein ubiquitination.</text>
</comment>
<comment type="subcellular location">
    <subcellularLocation>
        <location evidence="1 6">Nucleus</location>
    </subcellularLocation>
</comment>
<comment type="similarity">
    <text evidence="6">Belongs to the BRE1 family.</text>
</comment>
<dbReference type="EC" id="2.3.2.27" evidence="6"/>
<evidence type="ECO:0000256" key="8">
    <source>
        <dbReference type="SAM" id="MobiDB-lite"/>
    </source>
</evidence>
<dbReference type="Pfam" id="PF08647">
    <property type="entry name" value="BRE1"/>
    <property type="match status" value="1"/>
</dbReference>
<name>R4XEU7_TAPDE</name>
<protein>
    <recommendedName>
        <fullName evidence="6">E3 ubiquitin protein ligase</fullName>
        <ecNumber evidence="6">2.3.2.27</ecNumber>
    </recommendedName>
</protein>
<keyword evidence="6" id="KW-0833">Ubl conjugation pathway</keyword>
<evidence type="ECO:0000256" key="7">
    <source>
        <dbReference type="SAM" id="Coils"/>
    </source>
</evidence>
<dbReference type="GO" id="GO:0005634">
    <property type="term" value="C:nucleus"/>
    <property type="evidence" value="ECO:0007669"/>
    <property type="project" value="UniProtKB-SubCell"/>
</dbReference>